<proteinExistence type="predicted"/>
<accession>A0A6A5UD79</accession>
<dbReference type="Proteomes" id="UP000800035">
    <property type="component" value="Unassembled WGS sequence"/>
</dbReference>
<dbReference type="EMBL" id="ML976978">
    <property type="protein sequence ID" value="KAF1962708.1"/>
    <property type="molecule type" value="Genomic_DNA"/>
</dbReference>
<feature type="region of interest" description="Disordered" evidence="1">
    <location>
        <begin position="1"/>
        <end position="81"/>
    </location>
</feature>
<gene>
    <name evidence="2" type="ORF">CC80DRAFT_588231</name>
</gene>
<feature type="compositionally biased region" description="Polar residues" evidence="1">
    <location>
        <begin position="36"/>
        <end position="58"/>
    </location>
</feature>
<feature type="compositionally biased region" description="Basic and acidic residues" evidence="1">
    <location>
        <begin position="152"/>
        <end position="161"/>
    </location>
</feature>
<sequence length="173" mass="19243">MKRHSSKYTTNPNLPRKEAKFGSRRVMDDEPPVYDTFTQNTPASSNSFRATSSAASHNTEPTNTATASTTTTITKDENDKTMVDETLRDLYSPTGKGEGRLTLSSDGPELKVAWAVFQKSFRSRLYGTNVFEAPKKKVRFASDADLATVLNADEKGERENSECSFDDENQEIL</sequence>
<name>A0A6A5UD79_9PLEO</name>
<feature type="compositionally biased region" description="Basic and acidic residues" evidence="1">
    <location>
        <begin position="15"/>
        <end position="28"/>
    </location>
</feature>
<feature type="compositionally biased region" description="Low complexity" evidence="1">
    <location>
        <begin position="59"/>
        <end position="73"/>
    </location>
</feature>
<organism evidence="2 3">
    <name type="scientific">Byssothecium circinans</name>
    <dbReference type="NCBI Taxonomy" id="147558"/>
    <lineage>
        <taxon>Eukaryota</taxon>
        <taxon>Fungi</taxon>
        <taxon>Dikarya</taxon>
        <taxon>Ascomycota</taxon>
        <taxon>Pezizomycotina</taxon>
        <taxon>Dothideomycetes</taxon>
        <taxon>Pleosporomycetidae</taxon>
        <taxon>Pleosporales</taxon>
        <taxon>Massarineae</taxon>
        <taxon>Massarinaceae</taxon>
        <taxon>Byssothecium</taxon>
    </lineage>
</organism>
<feature type="region of interest" description="Disordered" evidence="1">
    <location>
        <begin position="152"/>
        <end position="173"/>
    </location>
</feature>
<keyword evidence="3" id="KW-1185">Reference proteome</keyword>
<dbReference type="AlphaFoldDB" id="A0A6A5UD79"/>
<evidence type="ECO:0000256" key="1">
    <source>
        <dbReference type="SAM" id="MobiDB-lite"/>
    </source>
</evidence>
<feature type="compositionally biased region" description="Acidic residues" evidence="1">
    <location>
        <begin position="164"/>
        <end position="173"/>
    </location>
</feature>
<evidence type="ECO:0000313" key="3">
    <source>
        <dbReference type="Proteomes" id="UP000800035"/>
    </source>
</evidence>
<reference evidence="2" key="1">
    <citation type="journal article" date="2020" name="Stud. Mycol.">
        <title>101 Dothideomycetes genomes: a test case for predicting lifestyles and emergence of pathogens.</title>
        <authorList>
            <person name="Haridas S."/>
            <person name="Albert R."/>
            <person name="Binder M."/>
            <person name="Bloem J."/>
            <person name="Labutti K."/>
            <person name="Salamov A."/>
            <person name="Andreopoulos B."/>
            <person name="Baker S."/>
            <person name="Barry K."/>
            <person name="Bills G."/>
            <person name="Bluhm B."/>
            <person name="Cannon C."/>
            <person name="Castanera R."/>
            <person name="Culley D."/>
            <person name="Daum C."/>
            <person name="Ezra D."/>
            <person name="Gonzalez J."/>
            <person name="Henrissat B."/>
            <person name="Kuo A."/>
            <person name="Liang C."/>
            <person name="Lipzen A."/>
            <person name="Lutzoni F."/>
            <person name="Magnuson J."/>
            <person name="Mondo S."/>
            <person name="Nolan M."/>
            <person name="Ohm R."/>
            <person name="Pangilinan J."/>
            <person name="Park H.-J."/>
            <person name="Ramirez L."/>
            <person name="Alfaro M."/>
            <person name="Sun H."/>
            <person name="Tritt A."/>
            <person name="Yoshinaga Y."/>
            <person name="Zwiers L.-H."/>
            <person name="Turgeon B."/>
            <person name="Goodwin S."/>
            <person name="Spatafora J."/>
            <person name="Crous P."/>
            <person name="Grigoriev I."/>
        </authorList>
    </citation>
    <scope>NUCLEOTIDE SEQUENCE</scope>
    <source>
        <strain evidence="2">CBS 675.92</strain>
    </source>
</reference>
<evidence type="ECO:0000313" key="2">
    <source>
        <dbReference type="EMBL" id="KAF1962708.1"/>
    </source>
</evidence>
<protein>
    <submittedName>
        <fullName evidence="2">Uncharacterized protein</fullName>
    </submittedName>
</protein>